<feature type="transmembrane region" description="Helical" evidence="1">
    <location>
        <begin position="176"/>
        <end position="197"/>
    </location>
</feature>
<sequence length="325" mass="35900">MGRGRNTRAIAVLCTAVTAHFLGRPISIVPFWQDLWVRLGLPVLPTSILGKYNLIYLPRPSLFASGENGVNHRATWKAPKLRLFLLRTLKFSSYPPTQRYDIKSVSKLLSLLCNTEEILQAQPHTSANILNKEHTFQSVSNIHTPPIQNFSWYRVGSILLLVVEAPFSTYTSSTMMFSILVSLALAVNTVVALPATIDAPIPGRYAKTYLPDCAIEGSFVENPTSKHYGPQAVHDIIACQTQCHYTGGCVMYSWDINAKANACYLYAANGSMNVASTVFTDTVAQMGLKFAIWLPLFLDMLTSLVFLLADLLNRGMLNGDCGFVD</sequence>
<comment type="caution">
    <text evidence="2">The sequence shown here is derived from an EMBL/GenBank/DDBJ whole genome shotgun (WGS) entry which is preliminary data.</text>
</comment>
<keyword evidence="1" id="KW-0472">Membrane</keyword>
<dbReference type="OrthoDB" id="10458527at2759"/>
<feature type="transmembrane region" description="Helical" evidence="1">
    <location>
        <begin position="152"/>
        <end position="170"/>
    </location>
</feature>
<dbReference type="AlphaFoldDB" id="A0A9N9KU32"/>
<name>A0A9N9KU32_9HELO</name>
<keyword evidence="1" id="KW-1133">Transmembrane helix</keyword>
<feature type="transmembrane region" description="Helical" evidence="1">
    <location>
        <begin position="290"/>
        <end position="309"/>
    </location>
</feature>
<keyword evidence="1" id="KW-0812">Transmembrane</keyword>
<gene>
    <name evidence="2" type="ORF">HYFRA_00005901</name>
</gene>
<accession>A0A9N9KU32</accession>
<reference evidence="2" key="1">
    <citation type="submission" date="2021-07" db="EMBL/GenBank/DDBJ databases">
        <authorList>
            <person name="Durling M."/>
        </authorList>
    </citation>
    <scope>NUCLEOTIDE SEQUENCE</scope>
</reference>
<evidence type="ECO:0000313" key="3">
    <source>
        <dbReference type="Proteomes" id="UP000696280"/>
    </source>
</evidence>
<dbReference type="Proteomes" id="UP000696280">
    <property type="component" value="Unassembled WGS sequence"/>
</dbReference>
<evidence type="ECO:0000313" key="2">
    <source>
        <dbReference type="EMBL" id="CAG8954280.1"/>
    </source>
</evidence>
<keyword evidence="3" id="KW-1185">Reference proteome</keyword>
<dbReference type="EMBL" id="CAJVRL010000056">
    <property type="protein sequence ID" value="CAG8954280.1"/>
    <property type="molecule type" value="Genomic_DNA"/>
</dbReference>
<dbReference type="Gene3D" id="3.50.4.10">
    <property type="entry name" value="Hepatocyte Growth Factor"/>
    <property type="match status" value="1"/>
</dbReference>
<evidence type="ECO:0000256" key="1">
    <source>
        <dbReference type="SAM" id="Phobius"/>
    </source>
</evidence>
<organism evidence="2 3">
    <name type="scientific">Hymenoscyphus fraxineus</name>
    <dbReference type="NCBI Taxonomy" id="746836"/>
    <lineage>
        <taxon>Eukaryota</taxon>
        <taxon>Fungi</taxon>
        <taxon>Dikarya</taxon>
        <taxon>Ascomycota</taxon>
        <taxon>Pezizomycotina</taxon>
        <taxon>Leotiomycetes</taxon>
        <taxon>Helotiales</taxon>
        <taxon>Helotiaceae</taxon>
        <taxon>Hymenoscyphus</taxon>
    </lineage>
</organism>
<protein>
    <submittedName>
        <fullName evidence="2">Uncharacterized protein</fullName>
    </submittedName>
</protein>
<proteinExistence type="predicted"/>